<name>A0AAW5E467_9BACI</name>
<evidence type="ECO:0000259" key="2">
    <source>
        <dbReference type="Pfam" id="PF22016"/>
    </source>
</evidence>
<evidence type="ECO:0000313" key="4">
    <source>
        <dbReference type="Proteomes" id="UP001431131"/>
    </source>
</evidence>
<dbReference type="AlphaFoldDB" id="A0AAW5E467"/>
<dbReference type="EMBL" id="JAKTTI010000052">
    <property type="protein sequence ID" value="MCH1627735.1"/>
    <property type="molecule type" value="Genomic_DNA"/>
</dbReference>
<dbReference type="Gene3D" id="3.10.290.30">
    <property type="entry name" value="MM3350-like"/>
    <property type="match status" value="1"/>
</dbReference>
<sequence>MLIQCTKKLLEQLNISPEQSGEEELLFCWHAHFIMVNRRKTVVLVNDQNRYVIVFHGLKAKDFKRFDEIIVQGIRETFEEEGIKEEIIEKFLLQSEKVTYSKTKDCTSVARLNKACENVFFNGELLDSDQIINTMTSMRVSRYLVGDGKNAYFHPNDLMYRDLEALAGYSIFQIKAVQLKITLQLKAHRVWRRIIVPDNRTFKQLHDIIQVAFGWRDYHHHEFFVYEGGKAKHGLSINHAAFFETGHKPIVNLVCDEEAFAYPSEIEMRLEKGIKISEYIPTHKMLKYNYDFGDNWQHTIEVERMIDDYHVNYPICQDGEGNTPPEDVGGEYGYEEFLIILGNPEHPDHNHMTTWAKMQGYKDFDIEKVNLIFKNK</sequence>
<dbReference type="InterPro" id="IPR053864">
    <property type="entry name" value="DUF6933"/>
</dbReference>
<comment type="caution">
    <text evidence="3">The sequence shown here is derived from an EMBL/GenBank/DDBJ whole genome shotgun (WGS) entry which is preliminary data.</text>
</comment>
<dbReference type="Pfam" id="PF22016">
    <property type="entry name" value="DUF6933"/>
    <property type="match status" value="1"/>
</dbReference>
<dbReference type="RefSeq" id="WP_240257654.1">
    <property type="nucleotide sequence ID" value="NZ_JAKTTI010000052.1"/>
</dbReference>
<keyword evidence="4" id="KW-1185">Reference proteome</keyword>
<dbReference type="InterPro" id="IPR024047">
    <property type="entry name" value="MM3350-like_sf"/>
</dbReference>
<dbReference type="InterPro" id="IPR012912">
    <property type="entry name" value="Plasmid_pRiA4b_Orf3-like"/>
</dbReference>
<feature type="domain" description="Plasmid pRiA4b Orf3-like" evidence="1">
    <location>
        <begin position="176"/>
        <end position="370"/>
    </location>
</feature>
<evidence type="ECO:0000313" key="3">
    <source>
        <dbReference type="EMBL" id="MCH1627735.1"/>
    </source>
</evidence>
<evidence type="ECO:0000259" key="1">
    <source>
        <dbReference type="Pfam" id="PF07929"/>
    </source>
</evidence>
<accession>A0AAW5E467</accession>
<dbReference type="PANTHER" id="PTHR41878">
    <property type="entry name" value="LEXA REPRESSOR-RELATED"/>
    <property type="match status" value="1"/>
</dbReference>
<dbReference type="Pfam" id="PF07929">
    <property type="entry name" value="PRiA4_ORF3"/>
    <property type="match status" value="1"/>
</dbReference>
<organism evidence="3 4">
    <name type="scientific">Fredinandcohnia quinoae</name>
    <dbReference type="NCBI Taxonomy" id="2918902"/>
    <lineage>
        <taxon>Bacteria</taxon>
        <taxon>Bacillati</taxon>
        <taxon>Bacillota</taxon>
        <taxon>Bacilli</taxon>
        <taxon>Bacillales</taxon>
        <taxon>Bacillaceae</taxon>
        <taxon>Fredinandcohnia</taxon>
    </lineage>
</organism>
<feature type="domain" description="DUF6933" evidence="2">
    <location>
        <begin position="2"/>
        <end position="157"/>
    </location>
</feature>
<dbReference type="SUPFAM" id="SSF159941">
    <property type="entry name" value="MM3350-like"/>
    <property type="match status" value="1"/>
</dbReference>
<protein>
    <submittedName>
        <fullName evidence="3">Plasmid pRiA4b ORF-3 family protein</fullName>
    </submittedName>
</protein>
<gene>
    <name evidence="3" type="ORF">MJG50_20570</name>
</gene>
<proteinExistence type="predicted"/>
<dbReference type="PANTHER" id="PTHR41878:SF1">
    <property type="entry name" value="TNPR PROTEIN"/>
    <property type="match status" value="1"/>
</dbReference>
<dbReference type="Proteomes" id="UP001431131">
    <property type="component" value="Unassembled WGS sequence"/>
</dbReference>
<reference evidence="3" key="1">
    <citation type="submission" date="2022-02" db="EMBL/GenBank/DDBJ databases">
        <title>Fredinandcohnia quinoae sp. nov. isolated from Chenopodium quinoa seeds.</title>
        <authorList>
            <person name="Saati-Santamaria Z."/>
            <person name="Flores-Felix J.D."/>
            <person name="Igual J.M."/>
            <person name="Velazquez E."/>
            <person name="Garcia-Fraile P."/>
            <person name="Martinez-Molina E."/>
        </authorList>
    </citation>
    <scope>NUCLEOTIDE SEQUENCE</scope>
    <source>
        <strain evidence="3">SECRCQ15</strain>
    </source>
</reference>